<feature type="transmembrane region" description="Helical" evidence="6">
    <location>
        <begin position="79"/>
        <end position="96"/>
    </location>
</feature>
<dbReference type="InterPro" id="IPR012809">
    <property type="entry name" value="ECF_CbiQ"/>
</dbReference>
<name>A0A348AEG8_9FIRM</name>
<dbReference type="OrthoDB" id="8585740at2"/>
<dbReference type="Proteomes" id="UP000276437">
    <property type="component" value="Chromosome"/>
</dbReference>
<dbReference type="InterPro" id="IPR051611">
    <property type="entry name" value="ECF_transporter_component"/>
</dbReference>
<evidence type="ECO:0000256" key="3">
    <source>
        <dbReference type="ARBA" id="ARBA00022692"/>
    </source>
</evidence>
<dbReference type="GO" id="GO:0006824">
    <property type="term" value="P:cobalt ion transport"/>
    <property type="evidence" value="ECO:0007669"/>
    <property type="project" value="InterPro"/>
</dbReference>
<evidence type="ECO:0000313" key="8">
    <source>
        <dbReference type="Proteomes" id="UP000276437"/>
    </source>
</evidence>
<proteinExistence type="predicted"/>
<dbReference type="PANTHER" id="PTHR34857">
    <property type="entry name" value="SLL0384 PROTEIN"/>
    <property type="match status" value="1"/>
</dbReference>
<gene>
    <name evidence="7" type="primary">ecfT_1</name>
    <name evidence="7" type="ORF">MAMMFC1_00099</name>
</gene>
<accession>A0A348AEG8</accession>
<evidence type="ECO:0000256" key="4">
    <source>
        <dbReference type="ARBA" id="ARBA00022989"/>
    </source>
</evidence>
<dbReference type="InterPro" id="IPR003339">
    <property type="entry name" value="ABC/ECF_trnsptr_transmembrane"/>
</dbReference>
<keyword evidence="2" id="KW-1003">Cell membrane</keyword>
<dbReference type="AlphaFoldDB" id="A0A348AEG8"/>
<protein>
    <submittedName>
        <fullName evidence="7">Energy-coupling factor transporter transmembrane protein EcfT</fullName>
    </submittedName>
</protein>
<evidence type="ECO:0000256" key="2">
    <source>
        <dbReference type="ARBA" id="ARBA00022475"/>
    </source>
</evidence>
<dbReference type="EMBL" id="AP018449">
    <property type="protein sequence ID" value="BBB89466.1"/>
    <property type="molecule type" value="Genomic_DNA"/>
</dbReference>
<keyword evidence="5 6" id="KW-0472">Membrane</keyword>
<dbReference type="NCBIfam" id="TIGR02454">
    <property type="entry name" value="ECF_T_CbiQ"/>
    <property type="match status" value="1"/>
</dbReference>
<evidence type="ECO:0000313" key="7">
    <source>
        <dbReference type="EMBL" id="BBB89466.1"/>
    </source>
</evidence>
<dbReference type="CDD" id="cd16914">
    <property type="entry name" value="EcfT"/>
    <property type="match status" value="1"/>
</dbReference>
<dbReference type="GO" id="GO:0043190">
    <property type="term" value="C:ATP-binding cassette (ABC) transporter complex"/>
    <property type="evidence" value="ECO:0007669"/>
    <property type="project" value="InterPro"/>
</dbReference>
<dbReference type="Pfam" id="PF02361">
    <property type="entry name" value="CbiQ"/>
    <property type="match status" value="1"/>
</dbReference>
<dbReference type="RefSeq" id="WP_126305605.1">
    <property type="nucleotide sequence ID" value="NZ_AP018449.1"/>
</dbReference>
<dbReference type="PANTHER" id="PTHR34857:SF2">
    <property type="entry name" value="SLL0384 PROTEIN"/>
    <property type="match status" value="1"/>
</dbReference>
<feature type="transmembrane region" description="Helical" evidence="6">
    <location>
        <begin position="108"/>
        <end position="133"/>
    </location>
</feature>
<keyword evidence="3 6" id="KW-0812">Transmembrane</keyword>
<evidence type="ECO:0000256" key="6">
    <source>
        <dbReference type="SAM" id="Phobius"/>
    </source>
</evidence>
<reference evidence="7 8" key="1">
    <citation type="journal article" date="2018" name="Int. J. Syst. Evol. Microbiol.">
        <title>Methylomusa anaerophila gen. nov., sp. nov., an anaerobic methanol-utilizing bacterium isolated from a microbial fuel cell.</title>
        <authorList>
            <person name="Amano N."/>
            <person name="Yamamuro A."/>
            <person name="Miyahara M."/>
            <person name="Kouzuma A."/>
            <person name="Abe T."/>
            <person name="Watanabe K."/>
        </authorList>
    </citation>
    <scope>NUCLEOTIDE SEQUENCE [LARGE SCALE GENOMIC DNA]</scope>
    <source>
        <strain evidence="7 8">MMFC1</strain>
    </source>
</reference>
<evidence type="ECO:0000256" key="5">
    <source>
        <dbReference type="ARBA" id="ARBA00023136"/>
    </source>
</evidence>
<keyword evidence="8" id="KW-1185">Reference proteome</keyword>
<sequence>MLKIESNWLDLRLLDDLAAQDTVIHRLDPGTKLLTTLIFIIIVSSFPKYEITGLVPLFFYPFALISLGNLPSAHLLKRLLLVSPFVIFVGILNPIFDQTPVAKIGSVLISGGWISFIAITVKLSLTVTAALILVATTGMNAICSALLRVGVPKAIVVQLLFMYRYLHVLIEEFARTVQAYSLRSFHGGGIHFKAWGSLLGQLLLRTIERAQRIYQSMLCRGFDGDVRIVRSSQIRSFDLLYVLGWTGFILLARFFNIPQYLGKLLTGVFS</sequence>
<organism evidence="7 8">
    <name type="scientific">Methylomusa anaerophila</name>
    <dbReference type="NCBI Taxonomy" id="1930071"/>
    <lineage>
        <taxon>Bacteria</taxon>
        <taxon>Bacillati</taxon>
        <taxon>Bacillota</taxon>
        <taxon>Negativicutes</taxon>
        <taxon>Selenomonadales</taxon>
        <taxon>Sporomusaceae</taxon>
        <taxon>Methylomusa</taxon>
    </lineage>
</organism>
<dbReference type="KEGG" id="mana:MAMMFC1_00099"/>
<feature type="transmembrane region" description="Helical" evidence="6">
    <location>
        <begin position="237"/>
        <end position="255"/>
    </location>
</feature>
<evidence type="ECO:0000256" key="1">
    <source>
        <dbReference type="ARBA" id="ARBA00004651"/>
    </source>
</evidence>
<keyword evidence="4 6" id="KW-1133">Transmembrane helix</keyword>
<comment type="subcellular location">
    <subcellularLocation>
        <location evidence="1">Cell membrane</location>
        <topology evidence="1">Multi-pass membrane protein</topology>
    </subcellularLocation>
</comment>